<organism evidence="4 5">
    <name type="scientific">Peptostreptococcus anaerobius</name>
    <dbReference type="NCBI Taxonomy" id="1261"/>
    <lineage>
        <taxon>Bacteria</taxon>
        <taxon>Bacillati</taxon>
        <taxon>Bacillota</taxon>
        <taxon>Clostridia</taxon>
        <taxon>Peptostreptococcales</taxon>
        <taxon>Peptostreptococcaceae</taxon>
        <taxon>Peptostreptococcus</taxon>
    </lineage>
</organism>
<evidence type="ECO:0000313" key="5">
    <source>
        <dbReference type="Proteomes" id="UP000070326"/>
    </source>
</evidence>
<comment type="subunit">
    <text evidence="2">Homodimer.</text>
</comment>
<accession>A0A135YU33</accession>
<dbReference type="HAMAP" id="MF_00274">
    <property type="entry name" value="DNA_YbaB_EbfC"/>
    <property type="match status" value="1"/>
</dbReference>
<comment type="caution">
    <text evidence="4">The sequence shown here is derived from an EMBL/GenBank/DDBJ whole genome shotgun (WGS) entry which is preliminary data.</text>
</comment>
<dbReference type="PIRSF" id="PIRSF004555">
    <property type="entry name" value="UCP004555"/>
    <property type="match status" value="1"/>
</dbReference>
<dbReference type="PANTHER" id="PTHR33449:SF1">
    <property type="entry name" value="NUCLEOID-ASSOCIATED PROTEIN YBAB"/>
    <property type="match status" value="1"/>
</dbReference>
<evidence type="ECO:0000256" key="1">
    <source>
        <dbReference type="ARBA" id="ARBA00023125"/>
    </source>
</evidence>
<name>A0A135YU33_9FIRM</name>
<keyword evidence="2" id="KW-0963">Cytoplasm</keyword>
<dbReference type="Proteomes" id="UP000070326">
    <property type="component" value="Unassembled WGS sequence"/>
</dbReference>
<gene>
    <name evidence="4" type="ORF">HMPREF3195_01004</name>
</gene>
<dbReference type="GO" id="GO:0043590">
    <property type="term" value="C:bacterial nucleoid"/>
    <property type="evidence" value="ECO:0007669"/>
    <property type="project" value="UniProtKB-UniRule"/>
</dbReference>
<dbReference type="STRING" id="1261.HMPREF3195_01004"/>
<dbReference type="SUPFAM" id="SSF82607">
    <property type="entry name" value="YbaB-like"/>
    <property type="match status" value="1"/>
</dbReference>
<reference evidence="4 5" key="1">
    <citation type="submission" date="2016-02" db="EMBL/GenBank/DDBJ databases">
        <authorList>
            <person name="Wen L."/>
            <person name="He K."/>
            <person name="Yang H."/>
        </authorList>
    </citation>
    <scope>NUCLEOTIDE SEQUENCE [LARGE SCALE GENOMIC DNA]</scope>
    <source>
        <strain evidence="4 5">MJR8628A</strain>
    </source>
</reference>
<dbReference type="GO" id="GO:0003677">
    <property type="term" value="F:DNA binding"/>
    <property type="evidence" value="ECO:0007669"/>
    <property type="project" value="UniProtKB-UniRule"/>
</dbReference>
<keyword evidence="1 2" id="KW-0238">DNA-binding</keyword>
<keyword evidence="3" id="KW-0175">Coiled coil</keyword>
<dbReference type="PANTHER" id="PTHR33449">
    <property type="entry name" value="NUCLEOID-ASSOCIATED PROTEIN YBAB"/>
    <property type="match status" value="1"/>
</dbReference>
<dbReference type="PATRIC" id="fig|1261.5.peg.1006"/>
<dbReference type="EMBL" id="LSQZ01000038">
    <property type="protein sequence ID" value="KXI12870.1"/>
    <property type="molecule type" value="Genomic_DNA"/>
</dbReference>
<dbReference type="AlphaFoldDB" id="A0A135YU33"/>
<evidence type="ECO:0000256" key="2">
    <source>
        <dbReference type="HAMAP-Rule" id="MF_00274"/>
    </source>
</evidence>
<dbReference type="RefSeq" id="WP_061101793.1">
    <property type="nucleotide sequence ID" value="NZ_CAXUJS010000047.1"/>
</dbReference>
<dbReference type="GO" id="GO:0005829">
    <property type="term" value="C:cytosol"/>
    <property type="evidence" value="ECO:0007669"/>
    <property type="project" value="TreeGrafter"/>
</dbReference>
<comment type="similarity">
    <text evidence="2">Belongs to the YbaB/EbfC family.</text>
</comment>
<proteinExistence type="inferred from homology"/>
<comment type="subcellular location">
    <subcellularLocation>
        <location evidence="2">Cytoplasm</location>
        <location evidence="2">Nucleoid</location>
    </subcellularLocation>
</comment>
<sequence>MAKRGGFGGGMPGGMNMNNLLKQAQKMQEDMQRQQEELEAKEVEASVGGGAVVVKMTGKRELTSITIKPEVVDPDDIEMLEDLVMSAVNQVLRDIEEMQKSQMSKLTGGMNLPF</sequence>
<dbReference type="InterPro" id="IPR004401">
    <property type="entry name" value="YbaB/EbfC"/>
</dbReference>
<feature type="coiled-coil region" evidence="3">
    <location>
        <begin position="17"/>
        <end position="44"/>
    </location>
</feature>
<dbReference type="eggNOG" id="COG0718">
    <property type="taxonomic scope" value="Bacteria"/>
</dbReference>
<protein>
    <recommendedName>
        <fullName evidence="2">Nucleoid-associated protein HMPREF3195_01004</fullName>
    </recommendedName>
</protein>
<evidence type="ECO:0000256" key="3">
    <source>
        <dbReference type="SAM" id="Coils"/>
    </source>
</evidence>
<dbReference type="Gene3D" id="3.30.1310.10">
    <property type="entry name" value="Nucleoid-associated protein YbaB-like domain"/>
    <property type="match status" value="1"/>
</dbReference>
<dbReference type="InterPro" id="IPR036894">
    <property type="entry name" value="YbaB-like_sf"/>
</dbReference>
<comment type="function">
    <text evidence="2">Binds to DNA and alters its conformation. May be involved in regulation of gene expression, nucleoid organization and DNA protection.</text>
</comment>
<dbReference type="NCBIfam" id="TIGR00103">
    <property type="entry name" value="DNA_YbaB_EbfC"/>
    <property type="match status" value="1"/>
</dbReference>
<dbReference type="Pfam" id="PF02575">
    <property type="entry name" value="YbaB_DNA_bd"/>
    <property type="match status" value="1"/>
</dbReference>
<evidence type="ECO:0000313" key="4">
    <source>
        <dbReference type="EMBL" id="KXI12870.1"/>
    </source>
</evidence>